<proteinExistence type="inferred from homology"/>
<dbReference type="GO" id="GO:0016705">
    <property type="term" value="F:oxidoreductase activity, acting on paired donors, with incorporation or reduction of molecular oxygen"/>
    <property type="evidence" value="ECO:0007669"/>
    <property type="project" value="InterPro"/>
</dbReference>
<keyword evidence="8" id="KW-1133">Transmembrane helix</keyword>
<dbReference type="PANTHER" id="PTHR24305:SF210">
    <property type="entry name" value="CYTOCHROME P450 MONOOXYGENASE ASQL-RELATED"/>
    <property type="match status" value="1"/>
</dbReference>
<dbReference type="SUPFAM" id="SSF48264">
    <property type="entry name" value="Cytochrome P450"/>
    <property type="match status" value="1"/>
</dbReference>
<dbReference type="OrthoDB" id="1470350at2759"/>
<keyword evidence="7" id="KW-0503">Monooxygenase</keyword>
<keyword evidence="8" id="KW-0472">Membrane</keyword>
<evidence type="ECO:0008006" key="11">
    <source>
        <dbReference type="Google" id="ProtNLM"/>
    </source>
</evidence>
<evidence type="ECO:0000256" key="3">
    <source>
        <dbReference type="ARBA" id="ARBA00022617"/>
    </source>
</evidence>
<sequence length="502" mass="56904">MDHLLYGRSNVLLVAGGLLSLFVVYQIVTAIHNAFFGPLSKYPGPLIRRFTIIPHALQIAQGEQHRDLERLHTRYGPVIRFGPNHVAFAGNHKTWKEIYGFRKGGVVPKDPMFYGTTVNGVHSIATTMDATNHARQRKIFSNAFSDRALKAQEPLIKTWSVKLAEKLHERAASGEKTDMLKYYNCTTFDIMGDLTFGESLNMLENSEYSHWVKTIFDGVKSASILRSLKFLGPIPAYLVDDVLFRTDMVRERMMEHFSFTAERVDKRLARKTDKPDIWSLLEDKDEEHGGLSLNEHHSNGNVFMIAGTETTATALSGTTYYLLQNPDIMAKLTAEVRSVATSAEDLRLEDLAKMKYLQAVLQEGLRMYPPASIDLPRQVPHGGISIDGNFIPAGTKIGIAQYASYRMPEHFKDANEFHPERWLGDPKYANDNLDSVEPFSVGPRNCLGKNLAWHEMRILLATVLLEFDLTLLPECNDWVDVQKVYTLWDKNPLWCTLTKAQR</sequence>
<dbReference type="InterPro" id="IPR036396">
    <property type="entry name" value="Cyt_P450_sf"/>
</dbReference>
<dbReference type="GO" id="GO:0005506">
    <property type="term" value="F:iron ion binding"/>
    <property type="evidence" value="ECO:0007669"/>
    <property type="project" value="InterPro"/>
</dbReference>
<evidence type="ECO:0000313" key="10">
    <source>
        <dbReference type="Proteomes" id="UP000503462"/>
    </source>
</evidence>
<dbReference type="InterPro" id="IPR002401">
    <property type="entry name" value="Cyt_P450_E_grp-I"/>
</dbReference>
<dbReference type="GO" id="GO:0004497">
    <property type="term" value="F:monooxygenase activity"/>
    <property type="evidence" value="ECO:0007669"/>
    <property type="project" value="UniProtKB-KW"/>
</dbReference>
<evidence type="ECO:0000256" key="4">
    <source>
        <dbReference type="ARBA" id="ARBA00022723"/>
    </source>
</evidence>
<dbReference type="PRINTS" id="PR00385">
    <property type="entry name" value="P450"/>
</dbReference>
<dbReference type="AlphaFoldDB" id="A0A6H0Y4Q6"/>
<evidence type="ECO:0000256" key="6">
    <source>
        <dbReference type="PIRSR" id="PIRSR602401-1"/>
    </source>
</evidence>
<dbReference type="CDD" id="cd11058">
    <property type="entry name" value="CYP60B-like"/>
    <property type="match status" value="1"/>
</dbReference>
<dbReference type="PANTHER" id="PTHR24305">
    <property type="entry name" value="CYTOCHROME P450"/>
    <property type="match status" value="1"/>
</dbReference>
<organism evidence="9 10">
    <name type="scientific">Peltaster fructicola</name>
    <dbReference type="NCBI Taxonomy" id="286661"/>
    <lineage>
        <taxon>Eukaryota</taxon>
        <taxon>Fungi</taxon>
        <taxon>Dikarya</taxon>
        <taxon>Ascomycota</taxon>
        <taxon>Pezizomycotina</taxon>
        <taxon>Dothideomycetes</taxon>
        <taxon>Dothideomycetes incertae sedis</taxon>
        <taxon>Peltaster</taxon>
    </lineage>
</organism>
<evidence type="ECO:0000256" key="7">
    <source>
        <dbReference type="RuleBase" id="RU000461"/>
    </source>
</evidence>
<gene>
    <name evidence="9" type="ORF">AMS68_007529</name>
</gene>
<comment type="cofactor">
    <cofactor evidence="1 6">
        <name>heme</name>
        <dbReference type="ChEBI" id="CHEBI:30413"/>
    </cofactor>
</comment>
<dbReference type="PRINTS" id="PR00463">
    <property type="entry name" value="EP450I"/>
</dbReference>
<evidence type="ECO:0000256" key="2">
    <source>
        <dbReference type="ARBA" id="ARBA00010617"/>
    </source>
</evidence>
<comment type="similarity">
    <text evidence="2 7">Belongs to the cytochrome P450 family.</text>
</comment>
<feature type="transmembrane region" description="Helical" evidence="8">
    <location>
        <begin position="12"/>
        <end position="35"/>
    </location>
</feature>
<feature type="binding site" description="axial binding residue" evidence="6">
    <location>
        <position position="446"/>
    </location>
    <ligand>
        <name>heme</name>
        <dbReference type="ChEBI" id="CHEBI:30413"/>
    </ligand>
    <ligandPart>
        <name>Fe</name>
        <dbReference type="ChEBI" id="CHEBI:18248"/>
    </ligandPart>
</feature>
<evidence type="ECO:0000256" key="5">
    <source>
        <dbReference type="ARBA" id="ARBA00023004"/>
    </source>
</evidence>
<dbReference type="InterPro" id="IPR017972">
    <property type="entry name" value="Cyt_P450_CS"/>
</dbReference>
<dbReference type="PROSITE" id="PS00086">
    <property type="entry name" value="CYTOCHROME_P450"/>
    <property type="match status" value="1"/>
</dbReference>
<keyword evidence="10" id="KW-1185">Reference proteome</keyword>
<keyword evidence="3 6" id="KW-0349">Heme</keyword>
<dbReference type="Gene3D" id="1.10.630.10">
    <property type="entry name" value="Cytochrome P450"/>
    <property type="match status" value="1"/>
</dbReference>
<evidence type="ECO:0000256" key="1">
    <source>
        <dbReference type="ARBA" id="ARBA00001971"/>
    </source>
</evidence>
<accession>A0A6H0Y4Q6</accession>
<evidence type="ECO:0000313" key="9">
    <source>
        <dbReference type="EMBL" id="QIX02012.1"/>
    </source>
</evidence>
<dbReference type="GO" id="GO:0020037">
    <property type="term" value="F:heme binding"/>
    <property type="evidence" value="ECO:0007669"/>
    <property type="project" value="InterPro"/>
</dbReference>
<keyword evidence="4 6" id="KW-0479">Metal-binding</keyword>
<dbReference type="Proteomes" id="UP000503462">
    <property type="component" value="Chromosome 5"/>
</dbReference>
<evidence type="ECO:0000256" key="8">
    <source>
        <dbReference type="SAM" id="Phobius"/>
    </source>
</evidence>
<dbReference type="InterPro" id="IPR001128">
    <property type="entry name" value="Cyt_P450"/>
</dbReference>
<protein>
    <recommendedName>
        <fullName evidence="11">Cytochrome P450</fullName>
    </recommendedName>
</protein>
<dbReference type="InterPro" id="IPR050121">
    <property type="entry name" value="Cytochrome_P450_monoxygenase"/>
</dbReference>
<dbReference type="EMBL" id="CP051143">
    <property type="protein sequence ID" value="QIX02012.1"/>
    <property type="molecule type" value="Genomic_DNA"/>
</dbReference>
<keyword evidence="7" id="KW-0560">Oxidoreductase</keyword>
<name>A0A6H0Y4Q6_9PEZI</name>
<keyword evidence="5 6" id="KW-0408">Iron</keyword>
<reference evidence="9 10" key="1">
    <citation type="journal article" date="2016" name="Sci. Rep.">
        <title>Peltaster fructicola genome reveals evolution from an invasive phytopathogen to an ectophytic parasite.</title>
        <authorList>
            <person name="Xu C."/>
            <person name="Chen H."/>
            <person name="Gleason M.L."/>
            <person name="Xu J.R."/>
            <person name="Liu H."/>
            <person name="Zhang R."/>
            <person name="Sun G."/>
        </authorList>
    </citation>
    <scope>NUCLEOTIDE SEQUENCE [LARGE SCALE GENOMIC DNA]</scope>
    <source>
        <strain evidence="9 10">LNHT1506</strain>
    </source>
</reference>
<keyword evidence="8" id="KW-0812">Transmembrane</keyword>
<dbReference type="Pfam" id="PF00067">
    <property type="entry name" value="p450"/>
    <property type="match status" value="1"/>
</dbReference>